<keyword evidence="5 7" id="KW-0472">Membrane</keyword>
<dbReference type="InterPro" id="IPR001594">
    <property type="entry name" value="Palmitoyltrfase_DHHC"/>
</dbReference>
<evidence type="ECO:0000313" key="9">
    <source>
        <dbReference type="EMBL" id="KAF0295500.1"/>
    </source>
</evidence>
<protein>
    <recommendedName>
        <fullName evidence="7">Palmitoyltransferase</fullName>
        <ecNumber evidence="7">2.3.1.225</ecNumber>
    </recommendedName>
</protein>
<evidence type="ECO:0000256" key="4">
    <source>
        <dbReference type="ARBA" id="ARBA00022989"/>
    </source>
</evidence>
<feature type="transmembrane region" description="Helical" evidence="7">
    <location>
        <begin position="57"/>
        <end position="81"/>
    </location>
</feature>
<evidence type="ECO:0000256" key="6">
    <source>
        <dbReference type="ARBA" id="ARBA00023315"/>
    </source>
</evidence>
<feature type="domain" description="Palmitoyltransferase DHHC" evidence="8">
    <location>
        <begin position="134"/>
        <end position="254"/>
    </location>
</feature>
<keyword evidence="6 7" id="KW-0012">Acyltransferase</keyword>
<reference evidence="9 10" key="1">
    <citation type="submission" date="2019-07" db="EMBL/GenBank/DDBJ databases">
        <title>Draft genome assembly of a fouling barnacle, Amphibalanus amphitrite (Darwin, 1854): The first reference genome for Thecostraca.</title>
        <authorList>
            <person name="Kim W."/>
        </authorList>
    </citation>
    <scope>NUCLEOTIDE SEQUENCE [LARGE SCALE GENOMIC DNA]</scope>
    <source>
        <strain evidence="9">SNU_AA5</strain>
        <tissue evidence="9">Soma without cirri and trophi</tissue>
    </source>
</reference>
<keyword evidence="4 7" id="KW-1133">Transmembrane helix</keyword>
<organism evidence="9 10">
    <name type="scientific">Amphibalanus amphitrite</name>
    <name type="common">Striped barnacle</name>
    <name type="synonym">Balanus amphitrite</name>
    <dbReference type="NCBI Taxonomy" id="1232801"/>
    <lineage>
        <taxon>Eukaryota</taxon>
        <taxon>Metazoa</taxon>
        <taxon>Ecdysozoa</taxon>
        <taxon>Arthropoda</taxon>
        <taxon>Crustacea</taxon>
        <taxon>Multicrustacea</taxon>
        <taxon>Cirripedia</taxon>
        <taxon>Thoracica</taxon>
        <taxon>Thoracicalcarea</taxon>
        <taxon>Balanomorpha</taxon>
        <taxon>Balanoidea</taxon>
        <taxon>Balanidae</taxon>
        <taxon>Amphibalaninae</taxon>
        <taxon>Amphibalanus</taxon>
    </lineage>
</organism>
<dbReference type="GO" id="GO:0019706">
    <property type="term" value="F:protein-cysteine S-palmitoyltransferase activity"/>
    <property type="evidence" value="ECO:0007669"/>
    <property type="project" value="UniProtKB-EC"/>
</dbReference>
<dbReference type="Pfam" id="PF01529">
    <property type="entry name" value="DHHC"/>
    <property type="match status" value="1"/>
</dbReference>
<evidence type="ECO:0000256" key="1">
    <source>
        <dbReference type="ARBA" id="ARBA00004141"/>
    </source>
</evidence>
<feature type="transmembrane region" description="Helical" evidence="7">
    <location>
        <begin position="184"/>
        <end position="204"/>
    </location>
</feature>
<evidence type="ECO:0000313" key="10">
    <source>
        <dbReference type="Proteomes" id="UP000440578"/>
    </source>
</evidence>
<dbReference type="EC" id="2.3.1.225" evidence="7"/>
<dbReference type="Proteomes" id="UP000440578">
    <property type="component" value="Unassembled WGS sequence"/>
</dbReference>
<keyword evidence="3 7" id="KW-0812">Transmembrane</keyword>
<feature type="transmembrane region" description="Helical" evidence="7">
    <location>
        <begin position="93"/>
        <end position="116"/>
    </location>
</feature>
<accession>A0A6A4VVS5</accession>
<dbReference type="OrthoDB" id="331948at2759"/>
<comment type="caution">
    <text evidence="9">The sequence shown here is derived from an EMBL/GenBank/DDBJ whole genome shotgun (WGS) entry which is preliminary data.</text>
</comment>
<sequence>MKRLRTRISLHERYWRIRAGMALVPYAVQTLCGNIYINRDYVFDTLMEPLFWLVDNFAKAIGPIFVCAVVVLTSLFVYIAYTIGIPYWWERSPAALVVLFVVGHWILANVVFHYYYAFTTSPGHPPQGGLIPETASICRRCIAPKPPRTHHCSVCNKCVLKMDHHCPWLNQCVGHYNHRFFYMYMVYMVLGTVFVMAFGHDILLTEYYRERTELGLDLRPGDNVTTEVGIFLALGGLSVWHGKLITRGETSIEAHINAKETKRLLKLNKIYRNPYNANPKENWRIFLGLHSGRGWRHILLPSAHLPDGDGLTWRIPPTRPHVKIL</sequence>
<gene>
    <name evidence="9" type="primary">Zdhhc16_1</name>
    <name evidence="9" type="ORF">FJT64_007055</name>
</gene>
<evidence type="ECO:0000256" key="2">
    <source>
        <dbReference type="ARBA" id="ARBA00022679"/>
    </source>
</evidence>
<dbReference type="PROSITE" id="PS50216">
    <property type="entry name" value="DHHC"/>
    <property type="match status" value="1"/>
</dbReference>
<dbReference type="InterPro" id="IPR039859">
    <property type="entry name" value="PFA4/ZDH16/20/ERF2-like"/>
</dbReference>
<dbReference type="EMBL" id="VIIS01001616">
    <property type="protein sequence ID" value="KAF0295500.1"/>
    <property type="molecule type" value="Genomic_DNA"/>
</dbReference>
<keyword evidence="10" id="KW-1185">Reference proteome</keyword>
<name>A0A6A4VVS5_AMPAM</name>
<evidence type="ECO:0000256" key="7">
    <source>
        <dbReference type="RuleBase" id="RU079119"/>
    </source>
</evidence>
<dbReference type="AlphaFoldDB" id="A0A6A4VVS5"/>
<dbReference type="PANTHER" id="PTHR12246">
    <property type="entry name" value="PALMITOYLTRANSFERASE ZDHHC16"/>
    <property type="match status" value="1"/>
</dbReference>
<comment type="domain">
    <text evidence="7">The DHHC domain is required for palmitoyltransferase activity.</text>
</comment>
<dbReference type="GO" id="GO:0016020">
    <property type="term" value="C:membrane"/>
    <property type="evidence" value="ECO:0007669"/>
    <property type="project" value="UniProtKB-SubCell"/>
</dbReference>
<keyword evidence="2 7" id="KW-0808">Transferase</keyword>
<evidence type="ECO:0000259" key="8">
    <source>
        <dbReference type="Pfam" id="PF01529"/>
    </source>
</evidence>
<proteinExistence type="inferred from homology"/>
<comment type="catalytic activity">
    <reaction evidence="7">
        <text>L-cysteinyl-[protein] + hexadecanoyl-CoA = S-hexadecanoyl-L-cysteinyl-[protein] + CoA</text>
        <dbReference type="Rhea" id="RHEA:36683"/>
        <dbReference type="Rhea" id="RHEA-COMP:10131"/>
        <dbReference type="Rhea" id="RHEA-COMP:11032"/>
        <dbReference type="ChEBI" id="CHEBI:29950"/>
        <dbReference type="ChEBI" id="CHEBI:57287"/>
        <dbReference type="ChEBI" id="CHEBI:57379"/>
        <dbReference type="ChEBI" id="CHEBI:74151"/>
        <dbReference type="EC" id="2.3.1.225"/>
    </reaction>
</comment>
<comment type="similarity">
    <text evidence="7">Belongs to the DHHC palmitoyltransferase family.</text>
</comment>
<comment type="subcellular location">
    <subcellularLocation>
        <location evidence="1">Membrane</location>
        <topology evidence="1">Multi-pass membrane protein</topology>
    </subcellularLocation>
</comment>
<feature type="transmembrane region" description="Helical" evidence="7">
    <location>
        <begin position="20"/>
        <end position="37"/>
    </location>
</feature>
<evidence type="ECO:0000256" key="3">
    <source>
        <dbReference type="ARBA" id="ARBA00022692"/>
    </source>
</evidence>
<evidence type="ECO:0000256" key="5">
    <source>
        <dbReference type="ARBA" id="ARBA00023136"/>
    </source>
</evidence>